<organism evidence="1 2">
    <name type="scientific">Gemmata obscuriglobus</name>
    <dbReference type="NCBI Taxonomy" id="114"/>
    <lineage>
        <taxon>Bacteria</taxon>
        <taxon>Pseudomonadati</taxon>
        <taxon>Planctomycetota</taxon>
        <taxon>Planctomycetia</taxon>
        <taxon>Gemmatales</taxon>
        <taxon>Gemmataceae</taxon>
        <taxon>Gemmata</taxon>
    </lineage>
</organism>
<gene>
    <name evidence="1" type="ORF">C1280_02950</name>
</gene>
<dbReference type="Proteomes" id="UP000245802">
    <property type="component" value="Chromosome"/>
</dbReference>
<protein>
    <recommendedName>
        <fullName evidence="3">SbsA Ig-like domain-containing protein</fullName>
    </recommendedName>
</protein>
<sequence length="117" mass="11604">MALVGCGVGGTTVGVMFAPPPGPISPGGRAETRVTVRFGDAGDSWAGRTVKVSVRSPADVKVEPAESEVALDAKGAAVVRVYVTPDKAAPAGPRTLAITATGSGTASTTLNADVTVR</sequence>
<dbReference type="EMBL" id="CP025958">
    <property type="protein sequence ID" value="AWM36068.1"/>
    <property type="molecule type" value="Genomic_DNA"/>
</dbReference>
<reference evidence="1 2" key="1">
    <citation type="submission" date="2018-01" db="EMBL/GenBank/DDBJ databases">
        <title>G. obscuriglobus.</title>
        <authorList>
            <person name="Franke J."/>
            <person name="Blomberg W."/>
            <person name="Selmecki A."/>
        </authorList>
    </citation>
    <scope>NUCLEOTIDE SEQUENCE [LARGE SCALE GENOMIC DNA]</scope>
    <source>
        <strain evidence="1 2">DSM 5831</strain>
    </source>
</reference>
<evidence type="ECO:0000313" key="1">
    <source>
        <dbReference type="EMBL" id="AWM36068.1"/>
    </source>
</evidence>
<dbReference type="AlphaFoldDB" id="A0A2Z3GRX1"/>
<name>A0A2Z3GRX1_9BACT</name>
<keyword evidence="2" id="KW-1185">Reference proteome</keyword>
<accession>A0A2Z3GRX1</accession>
<evidence type="ECO:0008006" key="3">
    <source>
        <dbReference type="Google" id="ProtNLM"/>
    </source>
</evidence>
<proteinExistence type="predicted"/>
<dbReference type="KEGG" id="gog:C1280_02950"/>
<evidence type="ECO:0000313" key="2">
    <source>
        <dbReference type="Proteomes" id="UP000245802"/>
    </source>
</evidence>